<dbReference type="CDD" id="cd01949">
    <property type="entry name" value="GGDEF"/>
    <property type="match status" value="1"/>
</dbReference>
<dbReference type="Proteomes" id="UP000287247">
    <property type="component" value="Unassembled WGS sequence"/>
</dbReference>
<dbReference type="PROSITE" id="PS50006">
    <property type="entry name" value="FHA_DOMAIN"/>
    <property type="match status" value="1"/>
</dbReference>
<dbReference type="PROSITE" id="PS50887">
    <property type="entry name" value="GGDEF"/>
    <property type="match status" value="1"/>
</dbReference>
<evidence type="ECO:0000259" key="2">
    <source>
        <dbReference type="PROSITE" id="PS50883"/>
    </source>
</evidence>
<feature type="domain" description="EAL" evidence="2">
    <location>
        <begin position="355"/>
        <end position="609"/>
    </location>
</feature>
<dbReference type="PANTHER" id="PTHR33121:SF71">
    <property type="entry name" value="OXYGEN SENSOR PROTEIN DOSP"/>
    <property type="match status" value="1"/>
</dbReference>
<dbReference type="Gene3D" id="3.20.20.450">
    <property type="entry name" value="EAL domain"/>
    <property type="match status" value="1"/>
</dbReference>
<evidence type="ECO:0000259" key="3">
    <source>
        <dbReference type="PROSITE" id="PS50887"/>
    </source>
</evidence>
<reference evidence="5" key="1">
    <citation type="submission" date="2017-05" db="EMBL/GenBank/DDBJ databases">
        <title>Physiological properties and genetic analysis related to exopolysaccharide production of fresh-water unicellular cyanobacterium Aphanothece sacrum, Suizenji Nori, that has been cultured as a food source in Japan.</title>
        <authorList>
            <person name="Kanesaki Y."/>
            <person name="Yoshikawa S."/>
            <person name="Ohki K."/>
        </authorList>
    </citation>
    <scope>NUCLEOTIDE SEQUENCE [LARGE SCALE GENOMIC DNA]</scope>
    <source>
        <strain evidence="5">FPU1</strain>
    </source>
</reference>
<dbReference type="InterPro" id="IPR043128">
    <property type="entry name" value="Rev_trsase/Diguanyl_cyclase"/>
</dbReference>
<dbReference type="AlphaFoldDB" id="A0A401IEU9"/>
<dbReference type="SUPFAM" id="SSF55073">
    <property type="entry name" value="Nucleotide cyclase"/>
    <property type="match status" value="1"/>
</dbReference>
<dbReference type="NCBIfam" id="TIGR00254">
    <property type="entry name" value="GGDEF"/>
    <property type="match status" value="1"/>
</dbReference>
<dbReference type="OrthoDB" id="415644at2"/>
<dbReference type="Gene3D" id="3.30.70.270">
    <property type="match status" value="1"/>
</dbReference>
<sequence length="612" mass="69092">MIPPSRAINHILVIEDKKYQQTISLEKDVYSLGRHPKSSIVIYSEQVSRLHATVMRRKSSDNYEYSYWILDGDLDGNKSRNGIYINGQKCIVQELKHGDLINLGGEVKATYHAVNDSSNILIKITSLKTINIQENTISATASPIYNSLSSPGFSQGLLMISESHLENSHIQSLIVKRTINGQECQDTLTKLPNRKLFTEYLSIALKNAKQSHSLMAVVLIKINNFDNINQTFGYLIGDNLLVWLAEHLKSTLRSSDIVSRWNKDQFAILLSKVNYLDNVHKISQRLLNSLCQSLEISGHQIQLDSSLGLAIYPQDGQIYKILIKKAEFSLLVHKQKKQNNIPSKSLKIDPKNTKLLKAKMVLEKAVKQDQFLLYYQPQIKIQTGEISGVEALIRWQHPTFGKILPQNFIPLAEQTNVIKSLDQWVLKNACIQNKIWQSIGLPCLPISVNLSPQQLINPDCVNMIAQILKETELEPRWLELEITEKALLLNPAKAQEVLLELRKMGIHLSMDDFGIGYSCLNHLNDFPFETIKISQLRVQNLSNIPKSIALISAAITLGNSLDLRVVAEGVETQTQLDLLQSLDCKEMQGYLFSEPLTEGDVTELLLLEQGKL</sequence>
<dbReference type="Pfam" id="PF00498">
    <property type="entry name" value="FHA"/>
    <property type="match status" value="1"/>
</dbReference>
<dbReference type="PROSITE" id="PS50883">
    <property type="entry name" value="EAL"/>
    <property type="match status" value="1"/>
</dbReference>
<dbReference type="InterPro" id="IPR000253">
    <property type="entry name" value="FHA_dom"/>
</dbReference>
<evidence type="ECO:0000259" key="1">
    <source>
        <dbReference type="PROSITE" id="PS50006"/>
    </source>
</evidence>
<gene>
    <name evidence="4" type="ORF">AsFPU1_1188</name>
</gene>
<dbReference type="Pfam" id="PF00563">
    <property type="entry name" value="EAL"/>
    <property type="match status" value="1"/>
</dbReference>
<dbReference type="SUPFAM" id="SSF141868">
    <property type="entry name" value="EAL domain-like"/>
    <property type="match status" value="1"/>
</dbReference>
<dbReference type="InterPro" id="IPR035919">
    <property type="entry name" value="EAL_sf"/>
</dbReference>
<evidence type="ECO:0000313" key="4">
    <source>
        <dbReference type="EMBL" id="GBF79788.1"/>
    </source>
</evidence>
<dbReference type="SUPFAM" id="SSF49879">
    <property type="entry name" value="SMAD/FHA domain"/>
    <property type="match status" value="1"/>
</dbReference>
<dbReference type="InterPro" id="IPR001633">
    <property type="entry name" value="EAL_dom"/>
</dbReference>
<dbReference type="InterPro" id="IPR050706">
    <property type="entry name" value="Cyclic-di-GMP_PDE-like"/>
</dbReference>
<name>A0A401IEU9_APHSA</name>
<dbReference type="SMART" id="SM00052">
    <property type="entry name" value="EAL"/>
    <property type="match status" value="1"/>
</dbReference>
<feature type="domain" description="FHA" evidence="1">
    <location>
        <begin position="30"/>
        <end position="90"/>
    </location>
</feature>
<evidence type="ECO:0000313" key="5">
    <source>
        <dbReference type="Proteomes" id="UP000287247"/>
    </source>
</evidence>
<dbReference type="PANTHER" id="PTHR33121">
    <property type="entry name" value="CYCLIC DI-GMP PHOSPHODIESTERASE PDEF"/>
    <property type="match status" value="1"/>
</dbReference>
<dbReference type="InterPro" id="IPR000160">
    <property type="entry name" value="GGDEF_dom"/>
</dbReference>
<dbReference type="InterPro" id="IPR029787">
    <property type="entry name" value="Nucleotide_cyclase"/>
</dbReference>
<dbReference type="Gene3D" id="2.60.200.20">
    <property type="match status" value="1"/>
</dbReference>
<dbReference type="EMBL" id="BDQK01000005">
    <property type="protein sequence ID" value="GBF79788.1"/>
    <property type="molecule type" value="Genomic_DNA"/>
</dbReference>
<dbReference type="SMART" id="SM00240">
    <property type="entry name" value="FHA"/>
    <property type="match status" value="1"/>
</dbReference>
<dbReference type="InterPro" id="IPR008984">
    <property type="entry name" value="SMAD_FHA_dom_sf"/>
</dbReference>
<feature type="domain" description="GGDEF" evidence="3">
    <location>
        <begin position="213"/>
        <end position="346"/>
    </location>
</feature>
<proteinExistence type="predicted"/>
<protein>
    <submittedName>
        <fullName evidence="4">Diguanylate cyclase</fullName>
    </submittedName>
</protein>
<comment type="caution">
    <text evidence="4">The sequence shown here is derived from an EMBL/GenBank/DDBJ whole genome shotgun (WGS) entry which is preliminary data.</text>
</comment>
<dbReference type="Pfam" id="PF00990">
    <property type="entry name" value="GGDEF"/>
    <property type="match status" value="1"/>
</dbReference>
<accession>A0A401IEU9</accession>
<dbReference type="RefSeq" id="WP_124973899.1">
    <property type="nucleotide sequence ID" value="NZ_BDQK01000005.1"/>
</dbReference>
<organism evidence="4 5">
    <name type="scientific">Aphanothece sacrum FPU1</name>
    <dbReference type="NCBI Taxonomy" id="1920663"/>
    <lineage>
        <taxon>Bacteria</taxon>
        <taxon>Bacillati</taxon>
        <taxon>Cyanobacteriota</taxon>
        <taxon>Cyanophyceae</taxon>
        <taxon>Oscillatoriophycideae</taxon>
        <taxon>Chroococcales</taxon>
        <taxon>Aphanothecaceae</taxon>
        <taxon>Aphanothece</taxon>
    </lineage>
</organism>
<keyword evidence="5" id="KW-1185">Reference proteome</keyword>
<dbReference type="SMART" id="SM00267">
    <property type="entry name" value="GGDEF"/>
    <property type="match status" value="1"/>
</dbReference>
<dbReference type="GO" id="GO:0071111">
    <property type="term" value="F:cyclic-guanylate-specific phosphodiesterase activity"/>
    <property type="evidence" value="ECO:0007669"/>
    <property type="project" value="InterPro"/>
</dbReference>
<dbReference type="CDD" id="cd01948">
    <property type="entry name" value="EAL"/>
    <property type="match status" value="1"/>
</dbReference>